<evidence type="ECO:0000256" key="2">
    <source>
        <dbReference type="SAM" id="MobiDB-lite"/>
    </source>
</evidence>
<dbReference type="InterPro" id="IPR002083">
    <property type="entry name" value="MATH/TRAF_dom"/>
</dbReference>
<dbReference type="Proteomes" id="UP001341281">
    <property type="component" value="Chromosome 01"/>
</dbReference>
<dbReference type="PANTHER" id="PTHR26379">
    <property type="entry name" value="BTB/POZ AND MATH DOMAIN-CONTAINING PROTEIN 1"/>
    <property type="match status" value="1"/>
</dbReference>
<dbReference type="Pfam" id="PF24570">
    <property type="entry name" value="BACK_BPM_SPOP"/>
    <property type="match status" value="1"/>
</dbReference>
<dbReference type="EMBL" id="CP144745">
    <property type="protein sequence ID" value="WVZ49608.1"/>
    <property type="molecule type" value="Genomic_DNA"/>
</dbReference>
<sequence>MRGAVCGMPTFSLGSTTTFSLALFSTTTFKSWSYNKFVKRKDVEESTYVKDDCLRRCDIAVAIMAAPSVRAEAGTQFVVVPPRDMRRQFGRLLSSAEGRDVTFERSPESSSPRTDEGDDEFVLTQHLLVAADRYDLERLKLICEQKLCCDMDASTVATALALAEQLGCRGLNKACFKLLKSPSQLKTAMATEGFDHLMSSCPSLIKELLAKIAGCP</sequence>
<reference evidence="4 5" key="1">
    <citation type="submission" date="2024-02" db="EMBL/GenBank/DDBJ databases">
        <title>High-quality chromosome-scale genome assembly of Pensacola bahiagrass (Paspalum notatum Flugge var. saurae).</title>
        <authorList>
            <person name="Vega J.M."/>
            <person name="Podio M."/>
            <person name="Orjuela J."/>
            <person name="Siena L.A."/>
            <person name="Pessino S.C."/>
            <person name="Combes M.C."/>
            <person name="Mariac C."/>
            <person name="Albertini E."/>
            <person name="Pupilli F."/>
            <person name="Ortiz J.P.A."/>
            <person name="Leblanc O."/>
        </authorList>
    </citation>
    <scope>NUCLEOTIDE SEQUENCE [LARGE SCALE GENOMIC DNA]</scope>
    <source>
        <strain evidence="4">R1</strain>
        <tissue evidence="4">Leaf</tissue>
    </source>
</reference>
<dbReference type="SUPFAM" id="SSF49599">
    <property type="entry name" value="TRAF domain-like"/>
    <property type="match status" value="1"/>
</dbReference>
<dbReference type="InterPro" id="IPR045005">
    <property type="entry name" value="BPM1-6"/>
</dbReference>
<dbReference type="AlphaFoldDB" id="A0AAQ3SII9"/>
<gene>
    <name evidence="4" type="ORF">U9M48_000949</name>
</gene>
<evidence type="ECO:0000256" key="1">
    <source>
        <dbReference type="ARBA" id="ARBA00010846"/>
    </source>
</evidence>
<organism evidence="4 5">
    <name type="scientific">Paspalum notatum var. saurae</name>
    <dbReference type="NCBI Taxonomy" id="547442"/>
    <lineage>
        <taxon>Eukaryota</taxon>
        <taxon>Viridiplantae</taxon>
        <taxon>Streptophyta</taxon>
        <taxon>Embryophyta</taxon>
        <taxon>Tracheophyta</taxon>
        <taxon>Spermatophyta</taxon>
        <taxon>Magnoliopsida</taxon>
        <taxon>Liliopsida</taxon>
        <taxon>Poales</taxon>
        <taxon>Poaceae</taxon>
        <taxon>PACMAD clade</taxon>
        <taxon>Panicoideae</taxon>
        <taxon>Andropogonodae</taxon>
        <taxon>Paspaleae</taxon>
        <taxon>Paspalinae</taxon>
        <taxon>Paspalum</taxon>
    </lineage>
</organism>
<dbReference type="Gene3D" id="1.25.40.420">
    <property type="match status" value="1"/>
</dbReference>
<evidence type="ECO:0000313" key="4">
    <source>
        <dbReference type="EMBL" id="WVZ49608.1"/>
    </source>
</evidence>
<comment type="similarity">
    <text evidence="1">Belongs to the Tdpoz family.</text>
</comment>
<dbReference type="InterPro" id="IPR056423">
    <property type="entry name" value="BACK_BPM_SPOP"/>
</dbReference>
<feature type="region of interest" description="Disordered" evidence="2">
    <location>
        <begin position="99"/>
        <end position="118"/>
    </location>
</feature>
<dbReference type="PANTHER" id="PTHR26379:SF483">
    <property type="entry name" value="OS11G0619800 PROTEIN"/>
    <property type="match status" value="1"/>
</dbReference>
<keyword evidence="5" id="KW-1185">Reference proteome</keyword>
<proteinExistence type="inferred from homology"/>
<feature type="domain" description="BPM/SPOP BACK" evidence="3">
    <location>
        <begin position="155"/>
        <end position="209"/>
    </location>
</feature>
<evidence type="ECO:0000313" key="5">
    <source>
        <dbReference type="Proteomes" id="UP001341281"/>
    </source>
</evidence>
<protein>
    <recommendedName>
        <fullName evidence="3">BPM/SPOP BACK domain-containing protein</fullName>
    </recommendedName>
</protein>
<name>A0AAQ3SII9_PASNO</name>
<dbReference type="CDD" id="cd00121">
    <property type="entry name" value="MATH"/>
    <property type="match status" value="1"/>
</dbReference>
<dbReference type="GO" id="GO:0016567">
    <property type="term" value="P:protein ubiquitination"/>
    <property type="evidence" value="ECO:0007669"/>
    <property type="project" value="InterPro"/>
</dbReference>
<accession>A0AAQ3SII9</accession>
<evidence type="ECO:0000259" key="3">
    <source>
        <dbReference type="Pfam" id="PF24570"/>
    </source>
</evidence>